<dbReference type="EMBL" id="CH473958">
    <property type="protein sequence ID" value="EDM09466.1"/>
    <property type="molecule type" value="Genomic_DNA"/>
</dbReference>
<reference evidence="1 2" key="1">
    <citation type="submission" date="2005-09" db="EMBL/GenBank/DDBJ databases">
        <authorList>
            <person name="Mural R.J."/>
            <person name="Li P.W."/>
            <person name="Adams M.D."/>
            <person name="Amanatides P.G."/>
            <person name="Baden-Tillson H."/>
            <person name="Barnstead M."/>
            <person name="Chin S.H."/>
            <person name="Dew I."/>
            <person name="Evans C.A."/>
            <person name="Ferriera S."/>
            <person name="Flanigan M."/>
            <person name="Fosler C."/>
            <person name="Glodek A."/>
            <person name="Gu Z."/>
            <person name="Holt R.A."/>
            <person name="Jennings D."/>
            <person name="Kraft C.L."/>
            <person name="Lu F."/>
            <person name="Nguyen T."/>
            <person name="Nusskern D.R."/>
            <person name="Pfannkoch C.M."/>
            <person name="Sitter C."/>
            <person name="Sutton G.G."/>
            <person name="Venter J.C."/>
            <person name="Wang Z."/>
            <person name="Woodage T."/>
            <person name="Zheng X.H."/>
            <person name="Zhong F."/>
        </authorList>
    </citation>
    <scope>NUCLEOTIDE SEQUENCE [LARGE SCALE GENOMIC DNA]</scope>
    <source>
        <strain>BN</strain>
        <strain evidence="2">Sprague-Dawley</strain>
    </source>
</reference>
<gene>
    <name evidence="1" type="ORF">rCG_46245</name>
</gene>
<name>A6ID29_RAT</name>
<evidence type="ECO:0000313" key="1">
    <source>
        <dbReference type="EMBL" id="EDM09466.1"/>
    </source>
</evidence>
<protein>
    <submittedName>
        <fullName evidence="1">RCG46245, isoform CRA_a</fullName>
    </submittedName>
</protein>
<evidence type="ECO:0000313" key="2">
    <source>
        <dbReference type="Proteomes" id="UP000234681"/>
    </source>
</evidence>
<proteinExistence type="predicted"/>
<sequence length="30" mass="3460">MQMYRMSLAKSLTLSGLLYCFSHEQSHGCH</sequence>
<dbReference type="AlphaFoldDB" id="A6ID29"/>
<accession>A6ID29</accession>
<organism evidence="1 2">
    <name type="scientific">Rattus norvegicus</name>
    <name type="common">Rat</name>
    <dbReference type="NCBI Taxonomy" id="10116"/>
    <lineage>
        <taxon>Eukaryota</taxon>
        <taxon>Metazoa</taxon>
        <taxon>Chordata</taxon>
        <taxon>Craniata</taxon>
        <taxon>Vertebrata</taxon>
        <taxon>Euteleostomi</taxon>
        <taxon>Mammalia</taxon>
        <taxon>Eutheria</taxon>
        <taxon>Euarchontoglires</taxon>
        <taxon>Glires</taxon>
        <taxon>Rodentia</taxon>
        <taxon>Myomorpha</taxon>
        <taxon>Muroidea</taxon>
        <taxon>Muridae</taxon>
        <taxon>Murinae</taxon>
        <taxon>Rattus</taxon>
    </lineage>
</organism>
<dbReference type="Proteomes" id="UP000234681">
    <property type="component" value="Chromosome 13"/>
</dbReference>